<organism evidence="2 3">
    <name type="scientific">Clostridium argentinense CDC 2741</name>
    <dbReference type="NCBI Taxonomy" id="1418104"/>
    <lineage>
        <taxon>Bacteria</taxon>
        <taxon>Bacillati</taxon>
        <taxon>Bacillota</taxon>
        <taxon>Clostridia</taxon>
        <taxon>Eubacteriales</taxon>
        <taxon>Clostridiaceae</taxon>
        <taxon>Clostridium</taxon>
    </lineage>
</organism>
<dbReference type="Proteomes" id="UP000031366">
    <property type="component" value="Unassembled WGS sequence"/>
</dbReference>
<dbReference type="AlphaFoldDB" id="A0A0C1UCT4"/>
<evidence type="ECO:0000313" key="2">
    <source>
        <dbReference type="EMBL" id="KIE45330.1"/>
    </source>
</evidence>
<evidence type="ECO:0000256" key="1">
    <source>
        <dbReference type="SAM" id="Phobius"/>
    </source>
</evidence>
<reference evidence="2 3" key="1">
    <citation type="journal article" date="2015" name="Infect. Genet. Evol.">
        <title>Genomic sequences of six botulinum neurotoxin-producing strains representing three clostridial species illustrate the mobility and diversity of botulinum neurotoxin genes.</title>
        <authorList>
            <person name="Smith T.J."/>
            <person name="Hill K.K."/>
            <person name="Xie G."/>
            <person name="Foley B.T."/>
            <person name="Williamson C.H."/>
            <person name="Foster J.T."/>
            <person name="Johnson S.L."/>
            <person name="Chertkov O."/>
            <person name="Teshima H."/>
            <person name="Gibbons H.S."/>
            <person name="Johnsky L.A."/>
            <person name="Karavis M.A."/>
            <person name="Smith L.A."/>
        </authorList>
    </citation>
    <scope>NUCLEOTIDE SEQUENCE [LARGE SCALE GENOMIC DNA]</scope>
    <source>
        <strain evidence="2 3">CDC 2741</strain>
    </source>
</reference>
<keyword evidence="1" id="KW-0472">Membrane</keyword>
<protein>
    <submittedName>
        <fullName evidence="2">Uncharacterized protein</fullName>
    </submittedName>
</protein>
<keyword evidence="1" id="KW-1133">Transmembrane helix</keyword>
<proteinExistence type="predicted"/>
<dbReference type="EMBL" id="AYSO01000019">
    <property type="protein sequence ID" value="KIE45330.1"/>
    <property type="molecule type" value="Genomic_DNA"/>
</dbReference>
<keyword evidence="3" id="KW-1185">Reference proteome</keyword>
<gene>
    <name evidence="2" type="ORF">U732_2824</name>
</gene>
<sequence>METSWWVNFLMGFNIFNEALKGIGLVFLIILMFKIIKVLNIYINKNKEDRGEKNE</sequence>
<name>A0A0C1UCT4_9CLOT</name>
<keyword evidence="1" id="KW-0812">Transmembrane</keyword>
<accession>A0A0C1UCT4</accession>
<dbReference type="RefSeq" id="WP_160289230.1">
    <property type="nucleotide sequence ID" value="NZ_AYSO01000019.1"/>
</dbReference>
<feature type="transmembrane region" description="Helical" evidence="1">
    <location>
        <begin position="20"/>
        <end position="43"/>
    </location>
</feature>
<comment type="caution">
    <text evidence="2">The sequence shown here is derived from an EMBL/GenBank/DDBJ whole genome shotgun (WGS) entry which is preliminary data.</text>
</comment>
<evidence type="ECO:0000313" key="3">
    <source>
        <dbReference type="Proteomes" id="UP000031366"/>
    </source>
</evidence>